<protein>
    <submittedName>
        <fullName evidence="1">Uncharacterized protein</fullName>
    </submittedName>
</protein>
<keyword evidence="2" id="KW-1185">Reference proteome</keyword>
<gene>
    <name evidence="1" type="ORF">GH811_08915</name>
</gene>
<evidence type="ECO:0000313" key="1">
    <source>
        <dbReference type="EMBL" id="MBC3899736.1"/>
    </source>
</evidence>
<accession>A0ABR6YXA2</accession>
<comment type="caution">
    <text evidence="1">The sequence shown here is derived from an EMBL/GenBank/DDBJ whole genome shotgun (WGS) entry which is preliminary data.</text>
</comment>
<evidence type="ECO:0000313" key="2">
    <source>
        <dbReference type="Proteomes" id="UP000622405"/>
    </source>
</evidence>
<reference evidence="1 2" key="1">
    <citation type="journal article" date="2020" name="mSystems">
        <title>Defining Genomic and Predicted Metabolic Features of the Acetobacterium Genus.</title>
        <authorList>
            <person name="Ross D.E."/>
            <person name="Marshall C.W."/>
            <person name="Gulliver D."/>
            <person name="May H.D."/>
            <person name="Norman R.S."/>
        </authorList>
    </citation>
    <scope>NUCLEOTIDE SEQUENCE [LARGE SCALE GENOMIC DNA]</scope>
    <source>
        <strain evidence="1 2">DSM 4132</strain>
    </source>
</reference>
<name>A0ABR6YXA2_9FIRM</name>
<organism evidence="1 2">
    <name type="scientific">Acetobacterium malicum</name>
    <dbReference type="NCBI Taxonomy" id="52692"/>
    <lineage>
        <taxon>Bacteria</taxon>
        <taxon>Bacillati</taxon>
        <taxon>Bacillota</taxon>
        <taxon>Clostridia</taxon>
        <taxon>Eubacteriales</taxon>
        <taxon>Eubacteriaceae</taxon>
        <taxon>Acetobacterium</taxon>
    </lineage>
</organism>
<proteinExistence type="predicted"/>
<sequence length="51" mass="6158">MEQNQEPSSRFMGMRCDFQRLSEFLKDKKIIFIDPKSEHHAIMEKEASVWK</sequence>
<dbReference type="EMBL" id="WJBE01000006">
    <property type="protein sequence ID" value="MBC3899736.1"/>
    <property type="molecule type" value="Genomic_DNA"/>
</dbReference>
<dbReference type="Proteomes" id="UP000622405">
    <property type="component" value="Unassembled WGS sequence"/>
</dbReference>